<evidence type="ECO:0000256" key="13">
    <source>
        <dbReference type="SAM" id="Phobius"/>
    </source>
</evidence>
<evidence type="ECO:0000256" key="4">
    <source>
        <dbReference type="ARBA" id="ARBA00022692"/>
    </source>
</evidence>
<dbReference type="InterPro" id="IPR005595">
    <property type="entry name" value="TRAP_alpha"/>
</dbReference>
<dbReference type="InterPro" id="IPR027417">
    <property type="entry name" value="P-loop_NTPase"/>
</dbReference>
<accession>A0AAN9TY35</accession>
<protein>
    <recommendedName>
        <fullName evidence="3">Translocon-associated protein subunit alpha</fullName>
    </recommendedName>
    <alternativeName>
        <fullName evidence="11">Signal sequence receptor subunit alpha</fullName>
    </alternativeName>
</protein>
<dbReference type="Proteomes" id="UP001367676">
    <property type="component" value="Unassembled WGS sequence"/>
</dbReference>
<gene>
    <name evidence="14" type="ORF">V9T40_007791</name>
</gene>
<evidence type="ECO:0000256" key="1">
    <source>
        <dbReference type="ARBA" id="ARBA00004115"/>
    </source>
</evidence>
<keyword evidence="4 13" id="KW-0812">Transmembrane</keyword>
<evidence type="ECO:0000313" key="14">
    <source>
        <dbReference type="EMBL" id="KAK7593039.1"/>
    </source>
</evidence>
<evidence type="ECO:0000256" key="9">
    <source>
        <dbReference type="ARBA" id="ARBA00025620"/>
    </source>
</evidence>
<evidence type="ECO:0000256" key="10">
    <source>
        <dbReference type="ARBA" id="ARBA00025854"/>
    </source>
</evidence>
<dbReference type="PANTHER" id="PTHR12924">
    <property type="entry name" value="TRANSLOCON-ASSOCIATED PROTEIN, ALPHA SUBUNIT"/>
    <property type="match status" value="1"/>
</dbReference>
<feature type="transmembrane region" description="Helical" evidence="13">
    <location>
        <begin position="469"/>
        <end position="491"/>
    </location>
</feature>
<evidence type="ECO:0000256" key="2">
    <source>
        <dbReference type="ARBA" id="ARBA00006776"/>
    </source>
</evidence>
<dbReference type="GO" id="GO:0005789">
    <property type="term" value="C:endoplasmic reticulum membrane"/>
    <property type="evidence" value="ECO:0007669"/>
    <property type="project" value="UniProtKB-SubCell"/>
</dbReference>
<comment type="subunit">
    <text evidence="10">Heterotetramer of TRAP-alpha, TRAP-beta, TRAP-delta and TRAP-gamma. Interacts with palmitoylated calnexin (CALX), the interaction is required for efficient folding of glycosylated proteins.</text>
</comment>
<keyword evidence="5" id="KW-0732">Signal</keyword>
<evidence type="ECO:0000256" key="6">
    <source>
        <dbReference type="ARBA" id="ARBA00022824"/>
    </source>
</evidence>
<comment type="function">
    <text evidence="9">TRAP proteins are part of a complex whose function is to bind calcium to the ER membrane and thereby regulate the retention of ER resident proteins. May be involved in the recycling of the translocation apparatus after completion of the translocation process or may function as a membrane-bound chaperone facilitating folding of translocated proteins.</text>
</comment>
<evidence type="ECO:0000256" key="5">
    <source>
        <dbReference type="ARBA" id="ARBA00022729"/>
    </source>
</evidence>
<comment type="caution">
    <text evidence="14">The sequence shown here is derived from an EMBL/GenBank/DDBJ whole genome shotgun (WGS) entry which is preliminary data.</text>
</comment>
<reference evidence="14 15" key="1">
    <citation type="submission" date="2024-03" db="EMBL/GenBank/DDBJ databases">
        <title>Adaptation during the transition from Ophiocordyceps entomopathogen to insect associate is accompanied by gene loss and intensified selection.</title>
        <authorList>
            <person name="Ward C.M."/>
            <person name="Onetto C.A."/>
            <person name="Borneman A.R."/>
        </authorList>
    </citation>
    <scope>NUCLEOTIDE SEQUENCE [LARGE SCALE GENOMIC DNA]</scope>
    <source>
        <strain evidence="14">AWRI1</strain>
        <tissue evidence="14">Single Adult Female</tissue>
    </source>
</reference>
<comment type="subcellular location">
    <subcellularLocation>
        <location evidence="1">Endoplasmic reticulum membrane</location>
        <topology evidence="1">Single-pass type I membrane protein</topology>
    </subcellularLocation>
</comment>
<feature type="region of interest" description="Disordered" evidence="12">
    <location>
        <begin position="534"/>
        <end position="563"/>
    </location>
</feature>
<feature type="compositionally biased region" description="Low complexity" evidence="12">
    <location>
        <begin position="541"/>
        <end position="554"/>
    </location>
</feature>
<keyword evidence="8 13" id="KW-0472">Membrane</keyword>
<comment type="similarity">
    <text evidence="2">Belongs to the TRAP-alpha family.</text>
</comment>
<keyword evidence="6" id="KW-0256">Endoplasmic reticulum</keyword>
<dbReference type="Pfam" id="PF03896">
    <property type="entry name" value="TRAP_alpha"/>
    <property type="match status" value="1"/>
</dbReference>
<evidence type="ECO:0000256" key="12">
    <source>
        <dbReference type="SAM" id="MobiDB-lite"/>
    </source>
</evidence>
<keyword evidence="7 13" id="KW-1133">Transmembrane helix</keyword>
<sequence length="563" mass="64082">MSSNWIVIGIGGATSSGKTTVAKELQSKLPGSILINQDDFFFKVGSPQLEYVEEVQHYNWDVISAIDTERFVEKIQSVMSTEMSGLKTLIIEGNFIYAIPDIAAACTKKYFFVVPKETARYRRRTRKYKRYDDRYFDKYAWPLFEEHKSQALGTYKDLIVVDGELELASTVDTILRDVGLHPLYGGNSPNFLIIEGTMVLNIPEIWRLCSLKFFFTLSYEVCKERRRHKLYDIPDPPLNFDKIVWPQYLKYKAELENKGVTFIDTEINDESNTLNIICNELTKITSELKYLRFTHAKEDELEDEAEVDSDEPAQETVLTDTEETVTPEVKDTGSVNADIYLLFTKPTFPSTSNIELPAGKQVEFLVGFTNKGSLEFTIETLDASFRYPMDFSYHIQNFSTIQYERNVPPGYQATLSYAFIPADSFAGRPFGLSINLAYKDEFGTQFYEKVYNETVNIVEVEEGLDGETFFLYVFLGAGVLLLLVISQQFLYSVGKKRVGGAGKKQNPQLETGTTKKNDIDYDWVPPHLLKNYGNNLYGSTSSPQQPRASQRSSANADNGADWR</sequence>
<evidence type="ECO:0000313" key="15">
    <source>
        <dbReference type="Proteomes" id="UP001367676"/>
    </source>
</evidence>
<proteinExistence type="inferred from homology"/>
<keyword evidence="15" id="KW-1185">Reference proteome</keyword>
<evidence type="ECO:0000256" key="8">
    <source>
        <dbReference type="ARBA" id="ARBA00023136"/>
    </source>
</evidence>
<dbReference type="Gene3D" id="3.40.50.300">
    <property type="entry name" value="P-loop containing nucleotide triphosphate hydrolases"/>
    <property type="match status" value="2"/>
</dbReference>
<feature type="region of interest" description="Disordered" evidence="12">
    <location>
        <begin position="498"/>
        <end position="517"/>
    </location>
</feature>
<organism evidence="14 15">
    <name type="scientific">Parthenolecanium corni</name>
    <dbReference type="NCBI Taxonomy" id="536013"/>
    <lineage>
        <taxon>Eukaryota</taxon>
        <taxon>Metazoa</taxon>
        <taxon>Ecdysozoa</taxon>
        <taxon>Arthropoda</taxon>
        <taxon>Hexapoda</taxon>
        <taxon>Insecta</taxon>
        <taxon>Pterygota</taxon>
        <taxon>Neoptera</taxon>
        <taxon>Paraneoptera</taxon>
        <taxon>Hemiptera</taxon>
        <taxon>Sternorrhyncha</taxon>
        <taxon>Coccoidea</taxon>
        <taxon>Coccidae</taxon>
        <taxon>Parthenolecanium</taxon>
    </lineage>
</organism>
<dbReference type="PANTHER" id="PTHR12924:SF0">
    <property type="entry name" value="TRANSLOCON-ASSOCIATED PROTEIN SUBUNIT ALPHA"/>
    <property type="match status" value="1"/>
</dbReference>
<dbReference type="AlphaFoldDB" id="A0AAN9TY35"/>
<evidence type="ECO:0000256" key="7">
    <source>
        <dbReference type="ARBA" id="ARBA00022989"/>
    </source>
</evidence>
<dbReference type="SUPFAM" id="SSF52540">
    <property type="entry name" value="P-loop containing nucleoside triphosphate hydrolases"/>
    <property type="match status" value="2"/>
</dbReference>
<evidence type="ECO:0000256" key="11">
    <source>
        <dbReference type="ARBA" id="ARBA00031071"/>
    </source>
</evidence>
<evidence type="ECO:0000256" key="3">
    <source>
        <dbReference type="ARBA" id="ARBA00020280"/>
    </source>
</evidence>
<dbReference type="EMBL" id="JBBCAQ010000020">
    <property type="protein sequence ID" value="KAK7593039.1"/>
    <property type="molecule type" value="Genomic_DNA"/>
</dbReference>
<name>A0AAN9TY35_9HEMI</name>